<reference evidence="11 12" key="1">
    <citation type="submission" date="2016-10" db="EMBL/GenBank/DDBJ databases">
        <authorList>
            <person name="de Groot N.N."/>
        </authorList>
    </citation>
    <scope>NUCLEOTIDE SEQUENCE [LARGE SCALE GENOMIC DNA]</scope>
    <source>
        <strain evidence="11 12">NE2</strain>
    </source>
</reference>
<feature type="binding site" evidence="9">
    <location>
        <position position="143"/>
    </location>
    <ligand>
        <name>NADP(+)</name>
        <dbReference type="ChEBI" id="CHEBI:58349"/>
    </ligand>
</feature>
<keyword evidence="12" id="KW-1185">Reference proteome</keyword>
<dbReference type="GO" id="GO:0042351">
    <property type="term" value="P:'de novo' GDP-L-fucose biosynthetic process"/>
    <property type="evidence" value="ECO:0007669"/>
    <property type="project" value="UniProtKB-UniRule"/>
</dbReference>
<dbReference type="FunFam" id="3.40.50.720:FF:000101">
    <property type="entry name" value="GDP-L-fucose synthase"/>
    <property type="match status" value="1"/>
</dbReference>
<feature type="site" description="Important for catalytic activity" evidence="9">
    <location>
        <position position="110"/>
    </location>
</feature>
<feature type="binding site" evidence="9">
    <location>
        <position position="190"/>
    </location>
    <ligand>
        <name>substrate</name>
    </ligand>
</feature>
<evidence type="ECO:0000256" key="7">
    <source>
        <dbReference type="ARBA" id="ARBA00023268"/>
    </source>
</evidence>
<accession>A0A1I3XIN7</accession>
<keyword evidence="7 9" id="KW-0511">Multifunctional enzyme</keyword>
<gene>
    <name evidence="9" type="primary">fcl</name>
    <name evidence="11" type="ORF">SAMN05444581_103169</name>
</gene>
<dbReference type="PANTHER" id="PTHR43238:SF1">
    <property type="entry name" value="GDP-L-FUCOSE SYNTHASE"/>
    <property type="match status" value="1"/>
</dbReference>
<evidence type="ECO:0000313" key="11">
    <source>
        <dbReference type="EMBL" id="SFK19375.1"/>
    </source>
</evidence>
<feature type="binding site" evidence="9">
    <location>
        <position position="182"/>
    </location>
    <ligand>
        <name>NADP(+)</name>
        <dbReference type="ChEBI" id="CHEBI:58349"/>
    </ligand>
</feature>
<evidence type="ECO:0000313" key="12">
    <source>
        <dbReference type="Proteomes" id="UP000198755"/>
    </source>
</evidence>
<keyword evidence="5 9" id="KW-0560">Oxidoreductase</keyword>
<dbReference type="STRING" id="1612308.SAMN05444581_103169"/>
<evidence type="ECO:0000256" key="8">
    <source>
        <dbReference type="ARBA" id="ARBA00051935"/>
    </source>
</evidence>
<dbReference type="GO" id="GO:0050577">
    <property type="term" value="F:GDP-L-fucose synthase activity"/>
    <property type="evidence" value="ECO:0007669"/>
    <property type="project" value="UniProtKB-UniRule"/>
</dbReference>
<evidence type="ECO:0000256" key="6">
    <source>
        <dbReference type="ARBA" id="ARBA00023235"/>
    </source>
</evidence>
<dbReference type="InterPro" id="IPR028614">
    <property type="entry name" value="GDP_fucose/colitose_synth"/>
</dbReference>
<keyword evidence="4 9" id="KW-0521">NADP</keyword>
<dbReference type="AlphaFoldDB" id="A0A1I3XIN7"/>
<dbReference type="GO" id="GO:0016853">
    <property type="term" value="F:isomerase activity"/>
    <property type="evidence" value="ECO:0007669"/>
    <property type="project" value="UniProtKB-KW"/>
</dbReference>
<dbReference type="CDD" id="cd05239">
    <property type="entry name" value="GDP_FS_SDR_e"/>
    <property type="match status" value="1"/>
</dbReference>
<evidence type="ECO:0000256" key="5">
    <source>
        <dbReference type="ARBA" id="ARBA00023002"/>
    </source>
</evidence>
<comment type="catalytic activity">
    <reaction evidence="8 9">
        <text>GDP-beta-L-fucose + NADP(+) = GDP-4-dehydro-alpha-D-rhamnose + NADPH + H(+)</text>
        <dbReference type="Rhea" id="RHEA:18885"/>
        <dbReference type="ChEBI" id="CHEBI:15378"/>
        <dbReference type="ChEBI" id="CHEBI:57273"/>
        <dbReference type="ChEBI" id="CHEBI:57783"/>
        <dbReference type="ChEBI" id="CHEBI:57964"/>
        <dbReference type="ChEBI" id="CHEBI:58349"/>
        <dbReference type="EC" id="1.1.1.271"/>
    </reaction>
</comment>
<dbReference type="Gene3D" id="3.40.50.720">
    <property type="entry name" value="NAD(P)-binding Rossmann-like Domain"/>
    <property type="match status" value="1"/>
</dbReference>
<sequence>MPSSTGKRRIWIAGHQGMVGSAIVRRLAGEDVEILTVGRADLDLRDQRAVQVWVAKEKPDVIILAAAKVGGIYANDAYPADFLYENLAIETNIIHAAHLAGVERLVFLGSSCIYPKFAPQPIKEDALLTGPLEPTNEWYAIAKIAGLKMCEAYRRQYGRRYISVMPCNLYGRNDNFDLSTSHVLPALIRKFHEAREAGRKEVVVWGTGTPLREFLYVDDLADGVVFAMNHYDGAEPINCGAGSDVTIRELAETVGRVTKFSGELVFDTTKPDGTPRKLMDSSRMAALGWKPKTSLEEGIADVYGWFLRELGKTKTEAAVI</sequence>
<evidence type="ECO:0000256" key="9">
    <source>
        <dbReference type="HAMAP-Rule" id="MF_00956"/>
    </source>
</evidence>
<feature type="domain" description="NAD-dependent epimerase/dehydratase" evidence="10">
    <location>
        <begin position="10"/>
        <end position="240"/>
    </location>
</feature>
<feature type="binding site" evidence="9">
    <location>
        <position position="272"/>
    </location>
    <ligand>
        <name>substrate</name>
    </ligand>
</feature>
<organism evidence="11 12">
    <name type="scientific">Methylocapsa palsarum</name>
    <dbReference type="NCBI Taxonomy" id="1612308"/>
    <lineage>
        <taxon>Bacteria</taxon>
        <taxon>Pseudomonadati</taxon>
        <taxon>Pseudomonadota</taxon>
        <taxon>Alphaproteobacteria</taxon>
        <taxon>Hyphomicrobiales</taxon>
        <taxon>Beijerinckiaceae</taxon>
        <taxon>Methylocapsa</taxon>
    </lineage>
</organism>
<dbReference type="RefSeq" id="WP_091679441.1">
    <property type="nucleotide sequence ID" value="NZ_FOSN01000003.1"/>
</dbReference>
<comment type="similarity">
    <text evidence="2 9">Belongs to the NAD(P)-dependent epimerase/dehydratase family. Fucose synthase subfamily.</text>
</comment>
<evidence type="ECO:0000256" key="1">
    <source>
        <dbReference type="ARBA" id="ARBA00004883"/>
    </source>
</evidence>
<dbReference type="Gene3D" id="3.90.25.10">
    <property type="entry name" value="UDP-galactose 4-epimerase, domain 1"/>
    <property type="match status" value="1"/>
</dbReference>
<dbReference type="EC" id="1.1.1.271" evidence="3 9"/>
<proteinExistence type="inferred from homology"/>
<dbReference type="GO" id="GO:0070401">
    <property type="term" value="F:NADP+ binding"/>
    <property type="evidence" value="ECO:0007669"/>
    <property type="project" value="UniProtKB-UniRule"/>
</dbReference>
<feature type="active site" description="Proton donor/acceptor" evidence="9">
    <location>
        <position position="139"/>
    </location>
</feature>
<feature type="binding site" evidence="9">
    <location>
        <begin position="166"/>
        <end position="169"/>
    </location>
    <ligand>
        <name>NADP(+)</name>
        <dbReference type="ChEBI" id="CHEBI:58349"/>
    </ligand>
</feature>
<dbReference type="UniPathway" id="UPA00128">
    <property type="reaction ID" value="UER00191"/>
</dbReference>
<dbReference type="SUPFAM" id="SSF51735">
    <property type="entry name" value="NAD(P)-binding Rossmann-fold domains"/>
    <property type="match status" value="1"/>
</dbReference>
<comment type="pathway">
    <text evidence="1 9">Nucleotide-sugar biosynthesis; GDP-L-fucose biosynthesis via de novo pathway; GDP-L-fucose from GDP-alpha-D-mannose: step 2/2.</text>
</comment>
<dbReference type="Proteomes" id="UP000198755">
    <property type="component" value="Unassembled WGS sequence"/>
</dbReference>
<evidence type="ECO:0000256" key="4">
    <source>
        <dbReference type="ARBA" id="ARBA00022857"/>
    </source>
</evidence>
<dbReference type="OrthoDB" id="9811425at2"/>
<feature type="binding site" evidence="9">
    <location>
        <begin position="14"/>
        <end position="20"/>
    </location>
    <ligand>
        <name>NADP(+)</name>
        <dbReference type="ChEBI" id="CHEBI:58349"/>
    </ligand>
</feature>
<evidence type="ECO:0000256" key="3">
    <source>
        <dbReference type="ARBA" id="ARBA00012371"/>
    </source>
</evidence>
<dbReference type="InterPro" id="IPR036291">
    <property type="entry name" value="NAD(P)-bd_dom_sf"/>
</dbReference>
<dbReference type="HAMAP" id="MF_00956">
    <property type="entry name" value="GDP_fucose_synth"/>
    <property type="match status" value="1"/>
</dbReference>
<feature type="site" description="Important for catalytic activity" evidence="9">
    <location>
        <position position="112"/>
    </location>
</feature>
<feature type="binding site" evidence="9">
    <location>
        <begin position="108"/>
        <end position="111"/>
    </location>
    <ligand>
        <name>NADP(+)</name>
        <dbReference type="ChEBI" id="CHEBI:58349"/>
    </ligand>
</feature>
<feature type="binding site" evidence="9">
    <location>
        <position position="212"/>
    </location>
    <ligand>
        <name>substrate</name>
    </ligand>
</feature>
<feature type="binding site" evidence="9">
    <location>
        <position position="205"/>
    </location>
    <ligand>
        <name>substrate</name>
    </ligand>
</feature>
<dbReference type="InterPro" id="IPR001509">
    <property type="entry name" value="Epimerase_deHydtase"/>
</dbReference>
<comment type="function">
    <text evidence="9">Catalyzes the two-step NADP-dependent conversion of GDP-4-dehydro-6-deoxy-D-mannose to GDP-fucose, involving an epimerase and a reductase reaction.</text>
</comment>
<protein>
    <recommendedName>
        <fullName evidence="3 9">GDP-L-fucose synthase</fullName>
        <ecNumber evidence="3 9">1.1.1.271</ecNumber>
    </recommendedName>
    <alternativeName>
        <fullName evidence="9">GDP-4-keto-6-deoxy-D-mannose-3,5-epimerase-4-reductase</fullName>
    </alternativeName>
</protein>
<dbReference type="Pfam" id="PF01370">
    <property type="entry name" value="Epimerase"/>
    <property type="match status" value="1"/>
</dbReference>
<evidence type="ECO:0000256" key="2">
    <source>
        <dbReference type="ARBA" id="ARBA00005959"/>
    </source>
</evidence>
<evidence type="ECO:0000259" key="10">
    <source>
        <dbReference type="Pfam" id="PF01370"/>
    </source>
</evidence>
<keyword evidence="6 9" id="KW-0413">Isomerase</keyword>
<dbReference type="PANTHER" id="PTHR43238">
    <property type="entry name" value="GDP-L-FUCOSE SYNTHASE"/>
    <property type="match status" value="1"/>
</dbReference>
<dbReference type="EMBL" id="FOSN01000003">
    <property type="protein sequence ID" value="SFK19375.1"/>
    <property type="molecule type" value="Genomic_DNA"/>
</dbReference>
<name>A0A1I3XIN7_9HYPH</name>